<dbReference type="STRING" id="1423770.FD29_GL002107"/>
<feature type="transmembrane region" description="Helical" evidence="1">
    <location>
        <begin position="315"/>
        <end position="336"/>
    </location>
</feature>
<organism evidence="5 6">
    <name type="scientific">Companilactobacillus mindensis DSM 14500</name>
    <dbReference type="NCBI Taxonomy" id="1423770"/>
    <lineage>
        <taxon>Bacteria</taxon>
        <taxon>Bacillati</taxon>
        <taxon>Bacillota</taxon>
        <taxon>Bacilli</taxon>
        <taxon>Lactobacillales</taxon>
        <taxon>Lactobacillaceae</taxon>
        <taxon>Companilactobacillus</taxon>
    </lineage>
</organism>
<keyword evidence="1" id="KW-1133">Transmembrane helix</keyword>
<evidence type="ECO:0000259" key="4">
    <source>
        <dbReference type="Pfam" id="PF11797"/>
    </source>
</evidence>
<dbReference type="Gene3D" id="2.60.40.1710">
    <property type="entry name" value="Subtilisin-like superfamily"/>
    <property type="match status" value="1"/>
</dbReference>
<name>A0A0R1QIC0_9LACO</name>
<evidence type="ECO:0000313" key="5">
    <source>
        <dbReference type="EMBL" id="KRL44543.1"/>
    </source>
</evidence>
<reference evidence="5 6" key="1">
    <citation type="journal article" date="2015" name="Genome Announc.">
        <title>Expanding the biotechnology potential of lactobacilli through comparative genomics of 213 strains and associated genera.</title>
        <authorList>
            <person name="Sun Z."/>
            <person name="Harris H.M."/>
            <person name="McCann A."/>
            <person name="Guo C."/>
            <person name="Argimon S."/>
            <person name="Zhang W."/>
            <person name="Yang X."/>
            <person name="Jeffery I.B."/>
            <person name="Cooney J.C."/>
            <person name="Kagawa T.F."/>
            <person name="Liu W."/>
            <person name="Song Y."/>
            <person name="Salvetti E."/>
            <person name="Wrobel A."/>
            <person name="Rasinkangas P."/>
            <person name="Parkhill J."/>
            <person name="Rea M.C."/>
            <person name="O'Sullivan O."/>
            <person name="Ritari J."/>
            <person name="Douillard F.P."/>
            <person name="Paul Ross R."/>
            <person name="Yang R."/>
            <person name="Briner A.E."/>
            <person name="Felis G.E."/>
            <person name="de Vos W.M."/>
            <person name="Barrangou R."/>
            <person name="Klaenhammer T.R."/>
            <person name="Caufield P.W."/>
            <person name="Cui Y."/>
            <person name="Zhang H."/>
            <person name="O'Toole P.W."/>
        </authorList>
    </citation>
    <scope>NUCLEOTIDE SEQUENCE [LARGE SCALE GENOMIC DNA]</scope>
    <source>
        <strain evidence="5 6">DSM 14500</strain>
    </source>
</reference>
<gene>
    <name evidence="5" type="ORF">FD29_GL002107</name>
</gene>
<dbReference type="Pfam" id="PF11797">
    <property type="entry name" value="WxLIP_HBD"/>
    <property type="match status" value="1"/>
</dbReference>
<dbReference type="AlphaFoldDB" id="A0A0R1QIC0"/>
<dbReference type="InterPro" id="IPR021759">
    <property type="entry name" value="WxLIP_HBD"/>
</dbReference>
<dbReference type="PATRIC" id="fig|1423770.3.peg.2164"/>
<keyword evidence="1" id="KW-0812">Transmembrane</keyword>
<evidence type="ECO:0000259" key="3">
    <source>
        <dbReference type="Pfam" id="PF06030"/>
    </source>
</evidence>
<comment type="caution">
    <text evidence="5">The sequence shown here is derived from an EMBL/GenBank/DDBJ whole genome shotgun (WGS) entry which is preliminary data.</text>
</comment>
<keyword evidence="1" id="KW-0472">Membrane</keyword>
<evidence type="ECO:0000256" key="1">
    <source>
        <dbReference type="SAM" id="Phobius"/>
    </source>
</evidence>
<dbReference type="Pfam" id="PF06030">
    <property type="entry name" value="WxLIP_PGBD"/>
    <property type="match status" value="1"/>
</dbReference>
<keyword evidence="2" id="KW-0732">Signal</keyword>
<feature type="domain" description="WxL Interacting Protein host binding" evidence="4">
    <location>
        <begin position="160"/>
        <end position="305"/>
    </location>
</feature>
<sequence>MFFLLLIGLVGCFSLNDFNVQAAAANNNIKYSVSPELSSNQIDKNISYYDLKMAPNQKETIKFKINNGDAIAHTYKVSVNRATTDDNGVITYNAHDVKPDEGLKYNIENLVSYPKEVSVNPNSSKEVSVDIKMPNDNFSGELLGGIFVEENNQVSKKMVKGVSLKNKYNYVLGLQLQENTNNVKPDLKLVNVYQTTTNSNQIQVDGELDNDVPRLEKKVSVAAKITPKNSQKVVLSSSRQNMSMAPDSDFDYPINVNSELGTNKNKRLKPGAYTMYLNVKANNGQNLWRLQKNFTISSKQTAKIAKKIPNRSKDIWIILGSILFLVVLAGAVIGYYRKKRI</sequence>
<dbReference type="EMBL" id="AZEZ01000039">
    <property type="protein sequence ID" value="KRL44543.1"/>
    <property type="molecule type" value="Genomic_DNA"/>
</dbReference>
<proteinExistence type="predicted"/>
<feature type="signal peptide" evidence="2">
    <location>
        <begin position="1"/>
        <end position="22"/>
    </location>
</feature>
<feature type="chain" id="PRO_5006409404" evidence="2">
    <location>
        <begin position="23"/>
        <end position="341"/>
    </location>
</feature>
<evidence type="ECO:0000256" key="2">
    <source>
        <dbReference type="SAM" id="SignalP"/>
    </source>
</evidence>
<dbReference type="Proteomes" id="UP000050872">
    <property type="component" value="Unassembled WGS sequence"/>
</dbReference>
<feature type="domain" description="WxL Interacting Protein peptidoglycan binding" evidence="3">
    <location>
        <begin position="31"/>
        <end position="150"/>
    </location>
</feature>
<dbReference type="InterPro" id="IPR010317">
    <property type="entry name" value="WxLIP_PGBD"/>
</dbReference>
<protein>
    <submittedName>
        <fullName evidence="5">Cell surface protein</fullName>
    </submittedName>
</protein>
<evidence type="ECO:0000313" key="6">
    <source>
        <dbReference type="Proteomes" id="UP000050872"/>
    </source>
</evidence>
<accession>A0A0R1QIC0</accession>
<keyword evidence="6" id="KW-1185">Reference proteome</keyword>